<dbReference type="SUPFAM" id="SSF54523">
    <property type="entry name" value="Pili subunits"/>
    <property type="match status" value="1"/>
</dbReference>
<protein>
    <submittedName>
        <fullName evidence="3">Prepilin-type N-terminal cleavage/methylation domain-containing protein</fullName>
    </submittedName>
</protein>
<dbReference type="NCBIfam" id="TIGR02532">
    <property type="entry name" value="IV_pilin_GFxxxE"/>
    <property type="match status" value="1"/>
</dbReference>
<comment type="caution">
    <text evidence="3">The sequence shown here is derived from an EMBL/GenBank/DDBJ whole genome shotgun (WGS) entry which is preliminary data.</text>
</comment>
<dbReference type="PROSITE" id="PS00409">
    <property type="entry name" value="PROKAR_NTER_METHYL"/>
    <property type="match status" value="1"/>
</dbReference>
<sequence length="316" mass="36537">KYLLILSRDLNYISEEIYQKLEEKLSKIGMLLNNLIKSIDSRSTSTTPNTNTTRTTPNTHKTSKTKGFTLIELIIAIVLLGIVAGVGVNLIMPIFTGYVDTRTKEYLFNEVKYGVQRMDRELRMAVPNSVKVINGGDGIRFMKLYSGNYYEKPKGKTKNYLNIFDNCSDILKTFDPATNTTNDNLTVYVTKPDKIYKTPKYWYKASKCYNKDNITINNNLKAQSPYNRFYVIDTPMTFFDNSTNIYMSRDYDWTKDNGTESKYKHYLLMSYIDDINFNYEPGIPQKRNGVVTISITMEKGTTTLNYKHQVHIRNVP</sequence>
<feature type="region of interest" description="Disordered" evidence="1">
    <location>
        <begin position="42"/>
        <end position="61"/>
    </location>
</feature>
<reference evidence="3 4" key="1">
    <citation type="submission" date="2019-08" db="EMBL/GenBank/DDBJ databases">
        <title>Genomic characterization of a novel candidate phylum (ARYD3) from a high temperature, high salinity tertiary oil reservoir in north central Oklahoma, USA.</title>
        <authorList>
            <person name="Youssef N.H."/>
            <person name="Yadav A."/>
            <person name="Elshahed M.S."/>
        </authorList>
    </citation>
    <scope>NUCLEOTIDE SEQUENCE [LARGE SCALE GENOMIC DNA]</scope>
    <source>
        <strain evidence="3">ARYD1</strain>
    </source>
</reference>
<proteinExistence type="predicted"/>
<dbReference type="RefSeq" id="WP_303700022.1">
    <property type="nucleotide sequence ID" value="NZ_VSIV01000024.1"/>
</dbReference>
<keyword evidence="2" id="KW-0812">Transmembrane</keyword>
<feature type="compositionally biased region" description="Low complexity" evidence="1">
    <location>
        <begin position="42"/>
        <end position="60"/>
    </location>
</feature>
<feature type="transmembrane region" description="Helical" evidence="2">
    <location>
        <begin position="70"/>
        <end position="95"/>
    </location>
</feature>
<dbReference type="InterPro" id="IPR012902">
    <property type="entry name" value="N_methyl_site"/>
</dbReference>
<dbReference type="InterPro" id="IPR045584">
    <property type="entry name" value="Pilin-like"/>
</dbReference>
<feature type="non-terminal residue" evidence="3">
    <location>
        <position position="1"/>
    </location>
</feature>
<evidence type="ECO:0000256" key="1">
    <source>
        <dbReference type="SAM" id="MobiDB-lite"/>
    </source>
</evidence>
<dbReference type="EMBL" id="VSIV01000024">
    <property type="protein sequence ID" value="TYB36232.1"/>
    <property type="molecule type" value="Genomic_DNA"/>
</dbReference>
<organism evidence="3 4">
    <name type="scientific">Flexistipes sinusarabici</name>
    <dbReference type="NCBI Taxonomy" id="2352"/>
    <lineage>
        <taxon>Bacteria</taxon>
        <taxon>Pseudomonadati</taxon>
        <taxon>Deferribacterota</taxon>
        <taxon>Deferribacteres</taxon>
        <taxon>Deferribacterales</taxon>
        <taxon>Flexistipitaceae</taxon>
        <taxon>Flexistipes</taxon>
    </lineage>
</organism>
<accession>A0A5D0MVY4</accession>
<dbReference type="Proteomes" id="UP000323337">
    <property type="component" value="Unassembled WGS sequence"/>
</dbReference>
<keyword evidence="2" id="KW-0472">Membrane</keyword>
<evidence type="ECO:0000256" key="2">
    <source>
        <dbReference type="SAM" id="Phobius"/>
    </source>
</evidence>
<keyword evidence="2" id="KW-1133">Transmembrane helix</keyword>
<dbReference type="AlphaFoldDB" id="A0A5D0MVY4"/>
<evidence type="ECO:0000313" key="3">
    <source>
        <dbReference type="EMBL" id="TYB36232.1"/>
    </source>
</evidence>
<gene>
    <name evidence="3" type="ORF">FXF49_00845</name>
</gene>
<name>A0A5D0MVY4_FLESI</name>
<evidence type="ECO:0000313" key="4">
    <source>
        <dbReference type="Proteomes" id="UP000323337"/>
    </source>
</evidence>
<dbReference type="Pfam" id="PF07963">
    <property type="entry name" value="N_methyl"/>
    <property type="match status" value="1"/>
</dbReference>